<evidence type="ECO:0000259" key="1">
    <source>
        <dbReference type="Pfam" id="PF07929"/>
    </source>
</evidence>
<dbReference type="Proteomes" id="UP000248857">
    <property type="component" value="Unassembled WGS sequence"/>
</dbReference>
<dbReference type="SUPFAM" id="SSF159941">
    <property type="entry name" value="MM3350-like"/>
    <property type="match status" value="1"/>
</dbReference>
<dbReference type="Pfam" id="PF07929">
    <property type="entry name" value="PRiA4_ORF3"/>
    <property type="match status" value="1"/>
</dbReference>
<name>A0A2W1JPN5_9CYAN</name>
<dbReference type="PANTHER" id="PTHR41878:SF1">
    <property type="entry name" value="TNPR PROTEIN"/>
    <property type="match status" value="1"/>
</dbReference>
<comment type="caution">
    <text evidence="2">The sequence shown here is derived from an EMBL/GenBank/DDBJ whole genome shotgun (WGS) entry which is preliminary data.</text>
</comment>
<evidence type="ECO:0000313" key="2">
    <source>
        <dbReference type="EMBL" id="PZD75318.1"/>
    </source>
</evidence>
<dbReference type="PANTHER" id="PTHR41878">
    <property type="entry name" value="LEXA REPRESSOR-RELATED"/>
    <property type="match status" value="1"/>
</dbReference>
<sequence length="200" mass="22618">MLLSHPPDRVMAVRKSSKKLPVYQLRITLQGLEPLIWRKIQVTSDTTLAQLHSIIQAVMGWDGAHLHAFEVAGTSYGQTELDKLDDLESDQIELRQVISGSTLKFTYTYDFGDDWQHEILVEKVLSYDAEAPYPLCVEGQRACPPEDCGGTWGYTELLEVLKDPQNPEYEDRLEWAGPIDPEAFDLETVNKELNTLDVPG</sequence>
<dbReference type="InterPro" id="IPR024047">
    <property type="entry name" value="MM3350-like_sf"/>
</dbReference>
<proteinExistence type="predicted"/>
<organism evidence="2 3">
    <name type="scientific">Acaryochloris thomasi RCC1774</name>
    <dbReference type="NCBI Taxonomy" id="1764569"/>
    <lineage>
        <taxon>Bacteria</taxon>
        <taxon>Bacillati</taxon>
        <taxon>Cyanobacteriota</taxon>
        <taxon>Cyanophyceae</taxon>
        <taxon>Acaryochloridales</taxon>
        <taxon>Acaryochloridaceae</taxon>
        <taxon>Acaryochloris</taxon>
        <taxon>Acaryochloris thomasi</taxon>
    </lineage>
</organism>
<gene>
    <name evidence="2" type="ORF">C1752_00351</name>
</gene>
<feature type="domain" description="Plasmid pRiA4b Orf3-like" evidence="1">
    <location>
        <begin position="22"/>
        <end position="187"/>
    </location>
</feature>
<evidence type="ECO:0000313" key="3">
    <source>
        <dbReference type="Proteomes" id="UP000248857"/>
    </source>
</evidence>
<reference evidence="2 3" key="1">
    <citation type="journal article" date="2018" name="Sci. Rep.">
        <title>A novel species of the marine cyanobacterium Acaryochloris with a unique pigment content and lifestyle.</title>
        <authorList>
            <person name="Partensky F."/>
            <person name="Six C."/>
            <person name="Ratin M."/>
            <person name="Garczarek L."/>
            <person name="Vaulot D."/>
            <person name="Probert I."/>
            <person name="Calteau A."/>
            <person name="Gourvil P."/>
            <person name="Marie D."/>
            <person name="Grebert T."/>
            <person name="Bouchier C."/>
            <person name="Le Panse S."/>
            <person name="Gachenot M."/>
            <person name="Rodriguez F."/>
            <person name="Garrido J.L."/>
        </authorList>
    </citation>
    <scope>NUCLEOTIDE SEQUENCE [LARGE SCALE GENOMIC DNA]</scope>
    <source>
        <strain evidence="2 3">RCC1774</strain>
    </source>
</reference>
<keyword evidence="3" id="KW-1185">Reference proteome</keyword>
<accession>A0A2W1JPN5</accession>
<dbReference type="AlphaFoldDB" id="A0A2W1JPN5"/>
<dbReference type="EMBL" id="PQWO01000001">
    <property type="protein sequence ID" value="PZD75318.1"/>
    <property type="molecule type" value="Genomic_DNA"/>
</dbReference>
<dbReference type="Gene3D" id="3.10.290.30">
    <property type="entry name" value="MM3350-like"/>
    <property type="match status" value="1"/>
</dbReference>
<dbReference type="InterPro" id="IPR012912">
    <property type="entry name" value="Plasmid_pRiA4b_Orf3-like"/>
</dbReference>
<protein>
    <recommendedName>
        <fullName evidence="1">Plasmid pRiA4b Orf3-like domain-containing protein</fullName>
    </recommendedName>
</protein>